<accession>A0AAW0CEJ0</accession>
<feature type="compositionally biased region" description="Polar residues" evidence="2">
    <location>
        <begin position="1"/>
        <end position="23"/>
    </location>
</feature>
<feature type="region of interest" description="Disordered" evidence="2">
    <location>
        <begin position="1"/>
        <end position="37"/>
    </location>
</feature>
<dbReference type="GO" id="GO:0007166">
    <property type="term" value="P:cell surface receptor signaling pathway"/>
    <property type="evidence" value="ECO:0007669"/>
    <property type="project" value="InterPro"/>
</dbReference>
<keyword evidence="1" id="KW-0175">Coiled coil</keyword>
<feature type="coiled-coil region" evidence="1">
    <location>
        <begin position="164"/>
        <end position="219"/>
    </location>
</feature>
<name>A0AAW0CEJ0_9AGAR</name>
<evidence type="ECO:0000256" key="1">
    <source>
        <dbReference type="SAM" id="Coils"/>
    </source>
</evidence>
<evidence type="ECO:0000313" key="4">
    <source>
        <dbReference type="Proteomes" id="UP001383192"/>
    </source>
</evidence>
<evidence type="ECO:0000256" key="2">
    <source>
        <dbReference type="SAM" id="MobiDB-lite"/>
    </source>
</evidence>
<dbReference type="EMBL" id="JAYKXP010000048">
    <property type="protein sequence ID" value="KAK7037332.1"/>
    <property type="molecule type" value="Genomic_DNA"/>
</dbReference>
<dbReference type="InterPro" id="IPR036537">
    <property type="entry name" value="Adaptor_Cbl_N_dom_sf"/>
</dbReference>
<dbReference type="Proteomes" id="UP001383192">
    <property type="component" value="Unassembled WGS sequence"/>
</dbReference>
<keyword evidence="4" id="KW-1185">Reference proteome</keyword>
<dbReference type="AlphaFoldDB" id="A0AAW0CEJ0"/>
<dbReference type="InterPro" id="IPR059179">
    <property type="entry name" value="MLKL-like_MCAfunc"/>
</dbReference>
<proteinExistence type="predicted"/>
<reference evidence="3 4" key="1">
    <citation type="submission" date="2024-01" db="EMBL/GenBank/DDBJ databases">
        <title>A draft genome for a cacao thread blight-causing isolate of Paramarasmius palmivorus.</title>
        <authorList>
            <person name="Baruah I.K."/>
            <person name="Bukari Y."/>
            <person name="Amoako-Attah I."/>
            <person name="Meinhardt L.W."/>
            <person name="Bailey B.A."/>
            <person name="Cohen S.P."/>
        </authorList>
    </citation>
    <scope>NUCLEOTIDE SEQUENCE [LARGE SCALE GENOMIC DNA]</scope>
    <source>
        <strain evidence="3 4">GH-12</strain>
    </source>
</reference>
<sequence>MSQSQSNVSAAPAQPNNQIQSSTDPKDVRARLDALSTNSSKEKNNLELIKTWLEDLNQAFPGHATDVAPALEEYIGKVQNRSGLWKRRGTVNLSKVKNEYLLLRPQSAQPQSTTFSSRAITMADHTARTLTVIGETVPVAAPLKGVGNALERIVELAKTARGNRAEATRLRKEAERIKQLLTDKLGNVQNIDKEVEKDLRAFEAELNTILVDLEQVQRSNGKRPQAFLFAKDQKDELRGFQQRLDDAFKAFLTANIVAVRLGVARPEMLATKPANLKDVSSSST</sequence>
<protein>
    <submittedName>
        <fullName evidence="3">Uncharacterized protein</fullName>
    </submittedName>
</protein>
<evidence type="ECO:0000313" key="3">
    <source>
        <dbReference type="EMBL" id="KAK7037332.1"/>
    </source>
</evidence>
<comment type="caution">
    <text evidence="3">The sequence shown here is derived from an EMBL/GenBank/DDBJ whole genome shotgun (WGS) entry which is preliminary data.</text>
</comment>
<dbReference type="Gene3D" id="1.20.930.20">
    <property type="entry name" value="Adaptor protein Cbl, N-terminal domain"/>
    <property type="match status" value="1"/>
</dbReference>
<dbReference type="CDD" id="cd21037">
    <property type="entry name" value="MLKL_NTD"/>
    <property type="match status" value="1"/>
</dbReference>
<organism evidence="3 4">
    <name type="scientific">Paramarasmius palmivorus</name>
    <dbReference type="NCBI Taxonomy" id="297713"/>
    <lineage>
        <taxon>Eukaryota</taxon>
        <taxon>Fungi</taxon>
        <taxon>Dikarya</taxon>
        <taxon>Basidiomycota</taxon>
        <taxon>Agaricomycotina</taxon>
        <taxon>Agaricomycetes</taxon>
        <taxon>Agaricomycetidae</taxon>
        <taxon>Agaricales</taxon>
        <taxon>Marasmiineae</taxon>
        <taxon>Marasmiaceae</taxon>
        <taxon>Paramarasmius</taxon>
    </lineage>
</organism>
<gene>
    <name evidence="3" type="ORF">VNI00_011323</name>
</gene>